<dbReference type="EMBL" id="AP018248">
    <property type="protein sequence ID" value="BAY99334.1"/>
    <property type="molecule type" value="Genomic_DNA"/>
</dbReference>
<dbReference type="RefSeq" id="WP_321206810.1">
    <property type="nucleotide sequence ID" value="NZ_CAWNJS010000001.1"/>
</dbReference>
<dbReference type="SFLD" id="SFLDS00005">
    <property type="entry name" value="Isoprenoid_Synthase_Type_I"/>
    <property type="match status" value="2"/>
</dbReference>
<accession>A0A1Z4N0U7</accession>
<dbReference type="Gene3D" id="1.10.600.10">
    <property type="entry name" value="Farnesyl Diphosphate Synthase"/>
    <property type="match status" value="2"/>
</dbReference>
<dbReference type="NCBIfam" id="NF041168">
    <property type="entry name" value="f2_encap_cargo3"/>
    <property type="match status" value="1"/>
</dbReference>
<name>A0A1Z4N0U7_9CYAN</name>
<proteinExistence type="inferred from homology"/>
<dbReference type="SUPFAM" id="SSF48576">
    <property type="entry name" value="Terpenoid synthases"/>
    <property type="match status" value="2"/>
</dbReference>
<dbReference type="InterPro" id="IPR008949">
    <property type="entry name" value="Isoprenoid_synthase_dom_sf"/>
</dbReference>
<organism evidence="2 3">
    <name type="scientific">Tolypothrix tenuis PCC 7101</name>
    <dbReference type="NCBI Taxonomy" id="231146"/>
    <lineage>
        <taxon>Bacteria</taxon>
        <taxon>Bacillati</taxon>
        <taxon>Cyanobacteriota</taxon>
        <taxon>Cyanophyceae</taxon>
        <taxon>Nostocales</taxon>
        <taxon>Tolypothrichaceae</taxon>
        <taxon>Tolypothrix</taxon>
    </lineage>
</organism>
<keyword evidence="1" id="KW-0456">Lyase</keyword>
<keyword evidence="1" id="KW-0479">Metal-binding</keyword>
<dbReference type="KEGG" id="ttq:NIES37_33160"/>
<keyword evidence="1" id="KW-0460">Magnesium</keyword>
<dbReference type="Pfam" id="PF19086">
    <property type="entry name" value="Terpene_syn_C_2"/>
    <property type="match status" value="2"/>
</dbReference>
<comment type="similarity">
    <text evidence="1">Belongs to the terpene synthase family.</text>
</comment>
<keyword evidence="3" id="KW-1185">Reference proteome</keyword>
<dbReference type="InterPro" id="IPR034686">
    <property type="entry name" value="Terpene_cyclase-like_2"/>
</dbReference>
<gene>
    <name evidence="2" type="ORF">NIES37_33160</name>
</gene>
<dbReference type="PANTHER" id="PTHR35201">
    <property type="entry name" value="TERPENE SYNTHASE"/>
    <property type="match status" value="1"/>
</dbReference>
<evidence type="ECO:0000256" key="1">
    <source>
        <dbReference type="RuleBase" id="RU366034"/>
    </source>
</evidence>
<dbReference type="GO" id="GO:0046872">
    <property type="term" value="F:metal ion binding"/>
    <property type="evidence" value="ECO:0007669"/>
    <property type="project" value="UniProtKB-KW"/>
</dbReference>
<evidence type="ECO:0000313" key="3">
    <source>
        <dbReference type="Proteomes" id="UP000218785"/>
    </source>
</evidence>
<evidence type="ECO:0000313" key="2">
    <source>
        <dbReference type="EMBL" id="BAY99334.1"/>
    </source>
</evidence>
<sequence>MTSSKQPFDLPSFYVPWPARLNPNLEAARVHSKAWAYEMGILGGSEESEDYGIWDERKFDAHDYALLCAYTHPDADESMLNLVTDWYVWVFFFDDHFLELYKRTQDMNGAKKYLNRLPAFMPVQPQQPSLEPSNAVEKGLVDLWNRTIPNASQDWVIRFSESTINLLKESLWELANISQDRVANPIEYIEMRRKVGGAPWSANLVEHAVRAEIPAAIAPTRPLRVLKDTFSDGVHLRNDIFSYQREVEEEGENANCILVLERFLNVSTQEAANLTNDLLTSRVQQFENTFVTELPSLFEEYSLTPDERLKVVLYAKGLQDWQSGGHEWHMRSSRYMNQTSDKSSIGSWFLGGPTGLGTSAARLGALYDSLGLKRFQSFTHVPYQPVGPVTLPQFYMPFSTSLNPHLQEARRHSKEWARQMGMLDTLPGMPSIYIWDDHKFDVADVALCGAYIHPNGSSAELNITACWLVWGTYADDYFPALYGYSRNMAGAKIFNARLSAFMPLDDSPPPEPTNPVERGLADIWLRTAGPMTPNNRRLFRRAIESMTDSWLWELANQTQNRIPDPIDYVEMRRKTFGSDLTMSLSRLFQGDDIPPEIFATRTMQAIDNSAADFACLTNDIFSYQKEIEFEGEINNGVLVVQNFLNCDIPHAVAVVNDLMTSRAVEFEHVVATELPILCDDFGLDTNTREKLYGYVKRLEQWMCGVLKWHQAVDRYKEFELRNNSTEKRLLPVPTGLGTAASQIRPNTNIGQQTTQINVQPVLQNLLNGPTGLGTLGTKISSLFSTKD</sequence>
<dbReference type="SFLD" id="SFLDG01020">
    <property type="entry name" value="Terpene_Cyclase_Like_2"/>
    <property type="match status" value="2"/>
</dbReference>
<dbReference type="GO" id="GO:0010333">
    <property type="term" value="F:terpene synthase activity"/>
    <property type="evidence" value="ECO:0007669"/>
    <property type="project" value="InterPro"/>
</dbReference>
<protein>
    <recommendedName>
        <fullName evidence="1">Terpene synthase</fullName>
        <ecNumber evidence="1">4.2.3.-</ecNumber>
    </recommendedName>
</protein>
<dbReference type="PANTHER" id="PTHR35201:SF4">
    <property type="entry name" value="BETA-PINACENE SYNTHASE-RELATED"/>
    <property type="match status" value="1"/>
</dbReference>
<reference evidence="2 3" key="1">
    <citation type="submission" date="2017-06" db="EMBL/GenBank/DDBJ databases">
        <title>Genome sequencing of cyanobaciteial culture collection at National Institute for Environmental Studies (NIES).</title>
        <authorList>
            <person name="Hirose Y."/>
            <person name="Shimura Y."/>
            <person name="Fujisawa T."/>
            <person name="Nakamura Y."/>
            <person name="Kawachi M."/>
        </authorList>
    </citation>
    <scope>NUCLEOTIDE SEQUENCE [LARGE SCALE GENOMIC DNA]</scope>
    <source>
        <strain evidence="2 3">NIES-37</strain>
    </source>
</reference>
<dbReference type="Proteomes" id="UP000218785">
    <property type="component" value="Chromosome"/>
</dbReference>
<dbReference type="EC" id="4.2.3.-" evidence="1"/>
<dbReference type="AlphaFoldDB" id="A0A1Z4N0U7"/>
<comment type="cofactor">
    <cofactor evidence="1">
        <name>Mg(2+)</name>
        <dbReference type="ChEBI" id="CHEBI:18420"/>
    </cofactor>
</comment>